<dbReference type="GO" id="GO:0009055">
    <property type="term" value="F:electron transfer activity"/>
    <property type="evidence" value="ECO:0007669"/>
    <property type="project" value="TreeGrafter"/>
</dbReference>
<evidence type="ECO:0000256" key="4">
    <source>
        <dbReference type="ARBA" id="ARBA00022448"/>
    </source>
</evidence>
<evidence type="ECO:0000256" key="13">
    <source>
        <dbReference type="ARBA" id="ARBA00023136"/>
    </source>
</evidence>
<dbReference type="Pfam" id="PF12825">
    <property type="entry name" value="DUF3818"/>
    <property type="match status" value="1"/>
</dbReference>
<dbReference type="InterPro" id="IPR003953">
    <property type="entry name" value="FAD-dep_OxRdtase_2_FAD-bd"/>
</dbReference>
<feature type="binding site" evidence="16">
    <location>
        <position position="1284"/>
    </location>
    <ligand>
        <name>substrate</name>
    </ligand>
</feature>
<feature type="region of interest" description="Disordered" evidence="20">
    <location>
        <begin position="1560"/>
        <end position="1579"/>
    </location>
</feature>
<keyword evidence="13 19" id="KW-0472">Membrane</keyword>
<dbReference type="Gene3D" id="3.50.50.60">
    <property type="entry name" value="FAD/NAD(P)-binding domain"/>
    <property type="match status" value="1"/>
</dbReference>
<dbReference type="InParanoid" id="F0XIH5"/>
<dbReference type="FunFam" id="3.90.700.10:FF:000001">
    <property type="entry name" value="Mitochondrial succinate dehydrogenase flavoprotein subunit"/>
    <property type="match status" value="1"/>
</dbReference>
<keyword evidence="6 17" id="KW-0285">Flavoprotein</keyword>
<dbReference type="FunFam" id="1.20.58.100:FF:000001">
    <property type="entry name" value="Succinate dehydrogenase flavoprotein subunit (SdhA)"/>
    <property type="match status" value="1"/>
</dbReference>
<dbReference type="STRING" id="655863.F0XIH5"/>
<dbReference type="Gene3D" id="3.30.1520.10">
    <property type="entry name" value="Phox-like domain"/>
    <property type="match status" value="1"/>
</dbReference>
<comment type="similarity">
    <text evidence="3 19">Belongs to the FAD-dependent oxidoreductase 2 family. FRD/SDH subfamily.</text>
</comment>
<sequence length="1624" mass="180115">MSGIPEPLGGAGTASRPPAGSDSMAATLPDPAAPGLNDVTINAITAADELPPPGQTLTGKQEHYLKRELLGEQAKWEISELNSPTALRRFGAPFKSEVGEVSPVDSELPILRYIFVHHVREFPFLDKAREKEFWQDKLQVFLESFSSKHISSSEDRLEEKKRRKLAIKAQKLVELMMVSGIRTSSGFEERIRFTELEIVDRNAIDSGVLGSLPEGNFINGWDANVAGVRIQSIKRNIRNHKHAGELEYFIGRRYGEFARLQKALHTELPGRVLPQLPKKNKSSSTSSYLLGSMVSSNDSDGSSVSSVSTQMTLFSSTGGSLGESLKNLSIRDKRKSGSSFRSSPRPSMDAPLSPRAPLTPTSPVPGSAVLWRETQRISLRAYLRALLGNEQIAQSNAIQDFLTKDRITPRDEDVDDITRRKAVDEMRVEEQKRFYEIARRRAADLDVYMEQFRQDIVERNGLTMLFKEIKEKNTIQDLSIQYQKFAEWLRIEVAATIYHLFLAEDNSPELFAQAKRIHSLIPYTVMKNVTRTANPAAVLVGILDIFLAQPFGARSLMQRIFSLTLHDGIRNFQKTIDALSAKIDDSVLVDKLKAFVYADEPIKMEIRGEAEADDVDLIVGVLRSELIEPSLAPEQIGRLYNAYVAFTSAIENVDEELKQGAQFFSYLKQLLKQFTRQRDKAMMLSLIEEPVTLSLFRDLFTIFYEPLVRVYKSANVYSSITDFATFIDDLIKVVESCREQEASADPNQTVQAFIDLCQRHEHNFYKFMHEVHTHDNGLFTQLMEWIEGILEFLRKGPVNGTLDVNALFKGAVELGVLDKDKAIAEINSLIAWQEARKKWHQDKTRQKMAAEGGSTDGFGLGIGGNSTLAVPIGFSAGDFGLDDADLADMAYDNSNDSDDEAAQEAEDELGPIDAERKQRAKRQDRLRRSAGEPAKPAIAEVYKLNENFLAMLRAEPPIVEEHPPLPKIAESRITARHTSSVTRSSRRDVVCSSLEAVGSTRNFSSTRPAARIISNGHLRAKEASPFLSNKYPVIDHEYDALVVGAGGSGLRAAFGLAEAGFNTACISKLFPTRSHTVAAQGGINAALGNMHEDDWRWHMYDTVKGSDWLGDQDAIHYMTREAPASIIELENYGCPFSRTDEGKIYQRAFGGQSRNFGKGGQAYRCCAAADRTGHALLHTLYGQSLAHNTNFFIEFFAIDLIMEDGECRGVLAYNQEDGTLHRFLANSTVLATGGYGRAYFSCTSAHTCTGDGMAMVARAGLPNQDLEFVQFHPTGIYGAGCLITEGARGEGGYLLNSEGKRFMERYAPRPKDLASGDVVSRSITVEIREGRGVGPEKDHMYLQLSHLPAEVLAERLPGISETASIFSGVDVRKQPIPILPTVHYNMGGIPTNYTGQVLTVDEAGKDKPVQGLFACGEAACVSVHGANRLGANSLLDLVVFGRAVSHTIRDQSTPGQKLKPLRADAGADAIEVLDELRNADGPKSTAEIRLAMQKTMQKDVSVFRQQDSLDEGVVNISKVDQTFKDVGIKDRSMIWNSDLVETLELRNLLTCAVQTAVSASNRKESRGAHAREDYPDRDDKNWMKHTLSFQKKPHGPVDLKYRAVISTTLDENECKPVPPFKRVY</sequence>
<comment type="pathway">
    <text evidence="2 19">Carbohydrate metabolism; tricarboxylic acid cycle; fumarate from succinate (eukaryal route): step 1/1.</text>
</comment>
<dbReference type="InterPro" id="IPR024554">
    <property type="entry name" value="LEC1-like_C"/>
</dbReference>
<dbReference type="InterPro" id="IPR014006">
    <property type="entry name" value="Succ_Dhase_FrdA_Gneg"/>
</dbReference>
<dbReference type="RefSeq" id="XP_014172021.1">
    <property type="nucleotide sequence ID" value="XM_014316546.1"/>
</dbReference>
<dbReference type="InterPro" id="IPR001683">
    <property type="entry name" value="PX_dom"/>
</dbReference>
<dbReference type="Gene3D" id="1.20.58.100">
    <property type="entry name" value="Fumarate reductase/succinate dehydrogenase flavoprotein-like, C-terminal domain"/>
    <property type="match status" value="1"/>
</dbReference>
<evidence type="ECO:0000256" key="12">
    <source>
        <dbReference type="ARBA" id="ARBA00023128"/>
    </source>
</evidence>
<name>F0XIH5_GROCL</name>
<feature type="region of interest" description="Disordered" evidence="20">
    <location>
        <begin position="890"/>
        <end position="932"/>
    </location>
</feature>
<gene>
    <name evidence="22" type="ORF">CMQ_5900</name>
</gene>
<feature type="binding site" evidence="16">
    <location>
        <position position="1383"/>
    </location>
    <ligand>
        <name>substrate</name>
    </ligand>
</feature>
<dbReference type="InterPro" id="IPR024555">
    <property type="entry name" value="PX-associated"/>
</dbReference>
<dbReference type="Gene3D" id="3.90.700.10">
    <property type="entry name" value="Succinate dehydrogenase/fumarate reductase flavoprotein, catalytic domain"/>
    <property type="match status" value="1"/>
</dbReference>
<dbReference type="Gene3D" id="4.10.80.40">
    <property type="entry name" value="succinate dehydrogenase protein domain"/>
    <property type="match status" value="1"/>
</dbReference>
<evidence type="ECO:0000256" key="10">
    <source>
        <dbReference type="ARBA" id="ARBA00022982"/>
    </source>
</evidence>
<evidence type="ECO:0000256" key="6">
    <source>
        <dbReference type="ARBA" id="ARBA00022630"/>
    </source>
</evidence>
<evidence type="ECO:0000256" key="20">
    <source>
        <dbReference type="SAM" id="MobiDB-lite"/>
    </source>
</evidence>
<feature type="compositionally biased region" description="Basic and acidic residues" evidence="20">
    <location>
        <begin position="1561"/>
        <end position="1579"/>
    </location>
</feature>
<dbReference type="InterPro" id="IPR003952">
    <property type="entry name" value="FRD_SDH_FAD_BS"/>
</dbReference>
<evidence type="ECO:0000313" key="22">
    <source>
        <dbReference type="EMBL" id="EFX02539.1"/>
    </source>
</evidence>
<feature type="binding site" evidence="17">
    <location>
        <begin position="1433"/>
        <end position="1434"/>
    </location>
    <ligand>
        <name>FAD</name>
        <dbReference type="ChEBI" id="CHEBI:57692"/>
    </ligand>
</feature>
<feature type="binding site" evidence="17">
    <location>
        <position position="1251"/>
    </location>
    <ligand>
        <name>FAD</name>
        <dbReference type="ChEBI" id="CHEBI:57692"/>
    </ligand>
</feature>
<keyword evidence="4 19" id="KW-0813">Transport</keyword>
<comment type="function">
    <text evidence="15 19">Flavoprotein (FP) subunit of succinate dehydrogenase (SDH) that is involved in complex II of the mitochondrial electron transport chain and is responsible for transferring electrons from succinate to ubiquinone (coenzyme Q).</text>
</comment>
<dbReference type="Pfam" id="PF02910">
    <property type="entry name" value="Succ_DH_flav_C"/>
    <property type="match status" value="1"/>
</dbReference>
<keyword evidence="10 19" id="KW-0249">Electron transport</keyword>
<feature type="binding site" evidence="17">
    <location>
        <begin position="1044"/>
        <end position="1049"/>
    </location>
    <ligand>
        <name>FAD</name>
        <dbReference type="ChEBI" id="CHEBI:57692"/>
    </ligand>
</feature>
<evidence type="ECO:0000313" key="23">
    <source>
        <dbReference type="Proteomes" id="UP000007796"/>
    </source>
</evidence>
<reference evidence="22 23" key="1">
    <citation type="journal article" date="2011" name="Proc. Natl. Acad. Sci. U.S.A.">
        <title>Genome and transcriptome analyses of the mountain pine beetle-fungal symbiont Grosmannia clavigera, a lodgepole pine pathogen.</title>
        <authorList>
            <person name="DiGuistini S."/>
            <person name="Wang Y."/>
            <person name="Liao N.Y."/>
            <person name="Taylor G."/>
            <person name="Tanguay P."/>
            <person name="Feau N."/>
            <person name="Henrissat B."/>
            <person name="Chan S.K."/>
            <person name="Hesse-Orce U."/>
            <person name="Alamouti S.M."/>
            <person name="Tsui C.K.M."/>
            <person name="Docking R.T."/>
            <person name="Levasseur A."/>
            <person name="Haridas S."/>
            <person name="Robertson G."/>
            <person name="Birol I."/>
            <person name="Holt R.A."/>
            <person name="Marra M.A."/>
            <person name="Hamelin R.C."/>
            <person name="Hirst M."/>
            <person name="Jones S.J.M."/>
            <person name="Bohlmann J."/>
            <person name="Breuil C."/>
        </authorList>
    </citation>
    <scope>NUCLEOTIDE SEQUENCE [LARGE SCALE GENOMIC DNA]</scope>
    <source>
        <strain evidence="23">kw1407 / UAMH 11150</strain>
    </source>
</reference>
<dbReference type="GO" id="GO:0008177">
    <property type="term" value="F:succinate dehydrogenase (quinone) activity"/>
    <property type="evidence" value="ECO:0007669"/>
    <property type="project" value="UniProtKB-EC"/>
</dbReference>
<keyword evidence="5 19" id="KW-0816">Tricarboxylic acid cycle</keyword>
<dbReference type="InterPro" id="IPR011281">
    <property type="entry name" value="Succ_DH_flav_su_fwd"/>
</dbReference>
<dbReference type="Pfam" id="PF12828">
    <property type="entry name" value="PXB"/>
    <property type="match status" value="1"/>
</dbReference>
<dbReference type="Pfam" id="PF00787">
    <property type="entry name" value="PX"/>
    <property type="match status" value="1"/>
</dbReference>
<accession>F0XIH5</accession>
<keyword evidence="8 17" id="KW-0274">FAD</keyword>
<dbReference type="FunFam" id="4.10.80.40:FF:000002">
    <property type="entry name" value="Succinate dehydrogenase [ubiquinone] flavoprotein subunit, mitochondrial"/>
    <property type="match status" value="1"/>
</dbReference>
<evidence type="ECO:0000256" key="2">
    <source>
        <dbReference type="ARBA" id="ARBA00004788"/>
    </source>
</evidence>
<dbReference type="GO" id="GO:0006121">
    <property type="term" value="P:mitochondrial electron transport, succinate to ubiquinone"/>
    <property type="evidence" value="ECO:0007669"/>
    <property type="project" value="TreeGrafter"/>
</dbReference>
<dbReference type="InterPro" id="IPR037099">
    <property type="entry name" value="Fum_R/Succ_DH_flav-like_C_sf"/>
</dbReference>
<dbReference type="PANTHER" id="PTHR11632">
    <property type="entry name" value="SUCCINATE DEHYDROGENASE 2 FLAVOPROTEIN SUBUNIT"/>
    <property type="match status" value="1"/>
</dbReference>
<dbReference type="SUPFAM" id="SSF64268">
    <property type="entry name" value="PX domain"/>
    <property type="match status" value="1"/>
</dbReference>
<dbReference type="PROSITE" id="PS50195">
    <property type="entry name" value="PX"/>
    <property type="match status" value="1"/>
</dbReference>
<dbReference type="SUPFAM" id="SSF56425">
    <property type="entry name" value="Succinate dehydrogenase/fumarate reductase flavoprotein, catalytic domain"/>
    <property type="match status" value="1"/>
</dbReference>
<dbReference type="InterPro" id="IPR030664">
    <property type="entry name" value="SdhA/FrdA/AprA"/>
</dbReference>
<evidence type="ECO:0000256" key="7">
    <source>
        <dbReference type="ARBA" id="ARBA00022792"/>
    </source>
</evidence>
<feature type="domain" description="PX" evidence="21">
    <location>
        <begin position="202"/>
        <end position="409"/>
    </location>
</feature>
<dbReference type="Proteomes" id="UP000007796">
    <property type="component" value="Unassembled WGS sequence"/>
</dbReference>
<comment type="subcellular location">
    <subcellularLocation>
        <location evidence="1 19">Mitochondrion inner membrane</location>
        <topology evidence="1 19">Peripheral membrane protein</topology>
        <orientation evidence="1 19">Matrix side</orientation>
    </subcellularLocation>
</comment>
<dbReference type="InterPro" id="IPR015939">
    <property type="entry name" value="Fum_Rdtase/Succ_DH_flav-like_C"/>
</dbReference>
<feature type="region of interest" description="Disordered" evidence="20">
    <location>
        <begin position="325"/>
        <end position="367"/>
    </location>
</feature>
<feature type="compositionally biased region" description="Acidic residues" evidence="20">
    <location>
        <begin position="895"/>
        <end position="910"/>
    </location>
</feature>
<keyword evidence="9 19" id="KW-0809">Transit peptide</keyword>
<proteinExistence type="inferred from homology"/>
<feature type="compositionally biased region" description="Low complexity" evidence="20">
    <location>
        <begin position="337"/>
        <end position="347"/>
    </location>
</feature>
<evidence type="ECO:0000256" key="14">
    <source>
        <dbReference type="ARBA" id="ARBA00049220"/>
    </source>
</evidence>
<dbReference type="HOGENOM" id="CLU_002890_0_0_1"/>
<dbReference type="PROSITE" id="PS00504">
    <property type="entry name" value="FRD_SDH_FAD_BINDING"/>
    <property type="match status" value="1"/>
</dbReference>
<evidence type="ECO:0000256" key="9">
    <source>
        <dbReference type="ARBA" id="ARBA00022946"/>
    </source>
</evidence>
<evidence type="ECO:0000256" key="3">
    <source>
        <dbReference type="ARBA" id="ARBA00008040"/>
    </source>
</evidence>
<dbReference type="InterPro" id="IPR027477">
    <property type="entry name" value="Succ_DH/fumarate_Rdtase_cat_sf"/>
</dbReference>
<evidence type="ECO:0000256" key="5">
    <source>
        <dbReference type="ARBA" id="ARBA00022532"/>
    </source>
</evidence>
<feature type="binding site" evidence="17">
    <location>
        <begin position="1067"/>
        <end position="1082"/>
    </location>
    <ligand>
        <name>FAD</name>
        <dbReference type="ChEBI" id="CHEBI:57692"/>
    </ligand>
</feature>
<dbReference type="Pfam" id="PF00890">
    <property type="entry name" value="FAD_binding_2"/>
    <property type="match status" value="1"/>
</dbReference>
<dbReference type="GO" id="GO:0006099">
    <property type="term" value="P:tricarboxylic acid cycle"/>
    <property type="evidence" value="ECO:0007669"/>
    <property type="project" value="UniProtKB-UniPathway"/>
</dbReference>
<dbReference type="EC" id="1.3.5.1" evidence="19"/>
<evidence type="ECO:0000259" key="21">
    <source>
        <dbReference type="PROSITE" id="PS50195"/>
    </source>
</evidence>
<evidence type="ECO:0000256" key="19">
    <source>
        <dbReference type="RuleBase" id="RU362051"/>
    </source>
</evidence>
<dbReference type="GO" id="GO:0005743">
    <property type="term" value="C:mitochondrial inner membrane"/>
    <property type="evidence" value="ECO:0007669"/>
    <property type="project" value="UniProtKB-SubCell"/>
</dbReference>
<dbReference type="NCBIfam" id="TIGR01816">
    <property type="entry name" value="sdhA_forward"/>
    <property type="match status" value="1"/>
</dbReference>
<dbReference type="FunCoup" id="F0XIH5">
    <property type="interactions" value="23"/>
</dbReference>
<comment type="cofactor">
    <cofactor evidence="17">
        <name>FAD</name>
        <dbReference type="ChEBI" id="CHEBI:57692"/>
    </cofactor>
    <text evidence="17">Flavinylated by SdhE, about 5% flavinylation occurs in the absence of SdhE.</text>
</comment>
<evidence type="ECO:0000256" key="11">
    <source>
        <dbReference type="ARBA" id="ARBA00023002"/>
    </source>
</evidence>
<dbReference type="GeneID" id="25979274"/>
<dbReference type="SUPFAM" id="SSF46977">
    <property type="entry name" value="Succinate dehydrogenase/fumarate reductase flavoprotein C-terminal domain"/>
    <property type="match status" value="1"/>
</dbReference>
<dbReference type="eggNOG" id="KOG2273">
    <property type="taxonomic scope" value="Eukaryota"/>
</dbReference>
<keyword evidence="11 19" id="KW-0560">Oxidoreductase</keyword>
<evidence type="ECO:0000256" key="15">
    <source>
        <dbReference type="ARBA" id="ARBA00059077"/>
    </source>
</evidence>
<feature type="modified residue" description="Tele-8alpha-FAD histidine" evidence="18">
    <location>
        <position position="1075"/>
    </location>
</feature>
<keyword evidence="7" id="KW-0999">Mitochondrion inner membrane</keyword>
<evidence type="ECO:0000256" key="16">
    <source>
        <dbReference type="PIRSR" id="PIRSR611281-2"/>
    </source>
</evidence>
<feature type="binding site" evidence="17">
    <location>
        <position position="1417"/>
    </location>
    <ligand>
        <name>FAD</name>
        <dbReference type="ChEBI" id="CHEBI:57692"/>
    </ligand>
</feature>
<keyword evidence="12" id="KW-0496">Mitochondrion</keyword>
<dbReference type="eggNOG" id="KOG2403">
    <property type="taxonomic scope" value="Eukaryota"/>
</dbReference>
<protein>
    <recommendedName>
        <fullName evidence="19">Succinate dehydrogenase [ubiquinone] flavoprotein subunit, mitochondrial</fullName>
        <ecNumber evidence="19">1.3.5.1</ecNumber>
    </recommendedName>
</protein>
<feature type="binding site" evidence="16">
    <location>
        <position position="1428"/>
    </location>
    <ligand>
        <name>substrate</name>
    </ligand>
</feature>
<dbReference type="FunFam" id="3.50.50.60:FF:000482">
    <property type="entry name" value="Succinate dehydrogenase complex, subunit A, flavoprotein (Fp)"/>
    <property type="match status" value="1"/>
</dbReference>
<dbReference type="PANTHER" id="PTHR11632:SF51">
    <property type="entry name" value="SUCCINATE DEHYDROGENASE [UBIQUINONE] FLAVOPROTEIN SUBUNIT, MITOCHONDRIAL"/>
    <property type="match status" value="1"/>
</dbReference>
<evidence type="ECO:0000256" key="1">
    <source>
        <dbReference type="ARBA" id="ARBA00004443"/>
    </source>
</evidence>
<dbReference type="OrthoDB" id="71672at2759"/>
<dbReference type="GO" id="GO:0035091">
    <property type="term" value="F:phosphatidylinositol binding"/>
    <property type="evidence" value="ECO:0007669"/>
    <property type="project" value="InterPro"/>
</dbReference>
<dbReference type="EMBL" id="GL629771">
    <property type="protein sequence ID" value="EFX02539.1"/>
    <property type="molecule type" value="Genomic_DNA"/>
</dbReference>
<feature type="binding site" evidence="16">
    <location>
        <position position="1272"/>
    </location>
    <ligand>
        <name>substrate</name>
    </ligand>
</feature>
<comment type="catalytic activity">
    <reaction evidence="14 19">
        <text>a quinone + succinate = fumarate + a quinol</text>
        <dbReference type="Rhea" id="RHEA:40523"/>
        <dbReference type="ChEBI" id="CHEBI:24646"/>
        <dbReference type="ChEBI" id="CHEBI:29806"/>
        <dbReference type="ChEBI" id="CHEBI:30031"/>
        <dbReference type="ChEBI" id="CHEBI:132124"/>
        <dbReference type="EC" id="1.3.5.1"/>
    </reaction>
</comment>
<evidence type="ECO:0000256" key="18">
    <source>
        <dbReference type="PIRSR" id="PIRSR611281-4"/>
    </source>
</evidence>
<feature type="compositionally biased region" description="Basic and acidic residues" evidence="20">
    <location>
        <begin position="913"/>
        <end position="930"/>
    </location>
</feature>
<dbReference type="SUPFAM" id="SSF51905">
    <property type="entry name" value="FAD/NAD(P)-binding domain"/>
    <property type="match status" value="1"/>
</dbReference>
<organism evidence="23">
    <name type="scientific">Grosmannia clavigera (strain kw1407 / UAMH 11150)</name>
    <name type="common">Blue stain fungus</name>
    <name type="synonym">Graphiocladiella clavigera</name>
    <dbReference type="NCBI Taxonomy" id="655863"/>
    <lineage>
        <taxon>Eukaryota</taxon>
        <taxon>Fungi</taxon>
        <taxon>Dikarya</taxon>
        <taxon>Ascomycota</taxon>
        <taxon>Pezizomycotina</taxon>
        <taxon>Sordariomycetes</taxon>
        <taxon>Sordariomycetidae</taxon>
        <taxon>Ophiostomatales</taxon>
        <taxon>Ophiostomataceae</taxon>
        <taxon>Leptographium</taxon>
    </lineage>
</organism>
<feature type="region of interest" description="Disordered" evidence="20">
    <location>
        <begin position="1"/>
        <end position="32"/>
    </location>
</feature>
<dbReference type="InterPro" id="IPR036871">
    <property type="entry name" value="PX_dom_sf"/>
</dbReference>
<dbReference type="UniPathway" id="UPA00223">
    <property type="reaction ID" value="UER01006"/>
</dbReference>
<dbReference type="NCBIfam" id="TIGR01812">
    <property type="entry name" value="sdhA_frdA_Gneg"/>
    <property type="match status" value="1"/>
</dbReference>
<dbReference type="InterPro" id="IPR036188">
    <property type="entry name" value="FAD/NAD-bd_sf"/>
</dbReference>
<evidence type="ECO:0000256" key="8">
    <source>
        <dbReference type="ARBA" id="ARBA00022827"/>
    </source>
</evidence>
<evidence type="ECO:0000256" key="17">
    <source>
        <dbReference type="PIRSR" id="PIRSR611281-3"/>
    </source>
</evidence>
<dbReference type="GO" id="GO:0050660">
    <property type="term" value="F:flavin adenine dinucleotide binding"/>
    <property type="evidence" value="ECO:0007669"/>
    <property type="project" value="InterPro"/>
</dbReference>
<dbReference type="SMR" id="F0XIH5"/>
<keyword evidence="23" id="KW-1185">Reference proteome</keyword>